<sequence length="113" mass="12835">MTDGDEKLQAESRKLLSPVWECTAKFTSHALTVRKSYRCQQWTRNICTGEAGTLRWRDFPPEFRRASMLRDGLSLASRLTVLWLCPLSQPHSPDPQNYPKESSGHEGSVKAEA</sequence>
<keyword evidence="2" id="KW-1185">Reference proteome</keyword>
<dbReference type="Proteomes" id="UP000827872">
    <property type="component" value="Linkage Group LG06"/>
</dbReference>
<comment type="caution">
    <text evidence="1">The sequence shown here is derived from an EMBL/GenBank/DDBJ whole genome shotgun (WGS) entry which is preliminary data.</text>
</comment>
<accession>A0ACB8FSM2</accession>
<proteinExistence type="predicted"/>
<organism evidence="1 2">
    <name type="scientific">Sphaerodactylus townsendi</name>
    <dbReference type="NCBI Taxonomy" id="933632"/>
    <lineage>
        <taxon>Eukaryota</taxon>
        <taxon>Metazoa</taxon>
        <taxon>Chordata</taxon>
        <taxon>Craniata</taxon>
        <taxon>Vertebrata</taxon>
        <taxon>Euteleostomi</taxon>
        <taxon>Lepidosauria</taxon>
        <taxon>Squamata</taxon>
        <taxon>Bifurcata</taxon>
        <taxon>Gekkota</taxon>
        <taxon>Sphaerodactylidae</taxon>
        <taxon>Sphaerodactylus</taxon>
    </lineage>
</organism>
<gene>
    <name evidence="1" type="ORF">K3G42_029783</name>
</gene>
<name>A0ACB8FSM2_9SAUR</name>
<evidence type="ECO:0000313" key="1">
    <source>
        <dbReference type="EMBL" id="KAH8008493.1"/>
    </source>
</evidence>
<reference evidence="1" key="1">
    <citation type="submission" date="2021-08" db="EMBL/GenBank/DDBJ databases">
        <title>The first chromosome-level gecko genome reveals the dynamic sex chromosomes of Neotropical dwarf geckos (Sphaerodactylidae: Sphaerodactylus).</title>
        <authorList>
            <person name="Pinto B.J."/>
            <person name="Keating S.E."/>
            <person name="Gamble T."/>
        </authorList>
    </citation>
    <scope>NUCLEOTIDE SEQUENCE</scope>
    <source>
        <strain evidence="1">TG3544</strain>
    </source>
</reference>
<evidence type="ECO:0000313" key="2">
    <source>
        <dbReference type="Proteomes" id="UP000827872"/>
    </source>
</evidence>
<protein>
    <submittedName>
        <fullName evidence="1">Uncharacterized protein</fullName>
    </submittedName>
</protein>
<dbReference type="EMBL" id="CM037619">
    <property type="protein sequence ID" value="KAH8008493.1"/>
    <property type="molecule type" value="Genomic_DNA"/>
</dbReference>